<evidence type="ECO:0000256" key="1">
    <source>
        <dbReference type="SAM" id="MobiDB-lite"/>
    </source>
</evidence>
<dbReference type="InterPro" id="IPR009057">
    <property type="entry name" value="Homeodomain-like_sf"/>
</dbReference>
<dbReference type="EMBL" id="AP018486">
    <property type="protein sequence ID" value="BBC53844.1"/>
    <property type="molecule type" value="Genomic_DNA"/>
</dbReference>
<accession>A0A2Z5XVG2</accession>
<keyword evidence="3" id="KW-1185">Reference proteome</keyword>
<sequence length="142" mass="16322">MVETPALVAIIRDIGRLMQENNEQAEEIHQLRAQNAALLREKQEVRAQRDRLHTELQALRDKLEDQNGPFAQELATAEQRKGPRRPNRAGGPNRPNRKKLSDEDVRNIRALRRSGVKQSDIADSYDVNRATVSRIVRGVYHR</sequence>
<dbReference type="GeneID" id="64871932"/>
<dbReference type="Gene3D" id="1.10.10.60">
    <property type="entry name" value="Homeodomain-like"/>
    <property type="match status" value="1"/>
</dbReference>
<reference evidence="2 3" key="1">
    <citation type="submission" date="2018-01" db="EMBL/GenBank/DDBJ databases">
        <title>Genome sequence of Mycobacterium phage PP.</title>
        <authorList>
            <person name="Uchiyama J."/>
            <person name="Matsuzaki S."/>
        </authorList>
    </citation>
    <scope>NUCLEOTIDE SEQUENCE [LARGE SCALE GENOMIC DNA]</scope>
</reference>
<proteinExistence type="predicted"/>
<dbReference type="KEGG" id="vg:64871932"/>
<feature type="region of interest" description="Disordered" evidence="1">
    <location>
        <begin position="60"/>
        <end position="105"/>
    </location>
</feature>
<dbReference type="SUPFAM" id="SSF46689">
    <property type="entry name" value="Homeodomain-like"/>
    <property type="match status" value="1"/>
</dbReference>
<organism evidence="2 3">
    <name type="scientific">Mycobacterium phage PP</name>
    <dbReference type="NCBI Taxonomy" id="2077134"/>
    <lineage>
        <taxon>Viruses</taxon>
        <taxon>Duplodnaviria</taxon>
        <taxon>Heunggongvirae</taxon>
        <taxon>Uroviricota</taxon>
        <taxon>Caudoviricetes</taxon>
        <taxon>Sagamiharavirus</taxon>
        <taxon>Sagamiharavirus PP</taxon>
    </lineage>
</organism>
<evidence type="ECO:0000313" key="2">
    <source>
        <dbReference type="EMBL" id="BBC53844.1"/>
    </source>
</evidence>
<evidence type="ECO:0000313" key="3">
    <source>
        <dbReference type="Proteomes" id="UP000250053"/>
    </source>
</evidence>
<dbReference type="Proteomes" id="UP000250053">
    <property type="component" value="Segment"/>
</dbReference>
<name>A0A2Z5XVG2_9CAUD</name>
<dbReference type="RefSeq" id="YP_010062271.1">
    <property type="nucleotide sequence ID" value="NC_054792.1"/>
</dbReference>
<protein>
    <submittedName>
        <fullName evidence="2">Putative HTH DNA binding domain protein</fullName>
    </submittedName>
</protein>